<dbReference type="PaxDb" id="39947-A0A0P0V2B5"/>
<evidence type="ECO:0000313" key="3">
    <source>
        <dbReference type="Proteomes" id="UP000059680"/>
    </source>
</evidence>
<feature type="region of interest" description="Disordered" evidence="1">
    <location>
        <begin position="26"/>
        <end position="77"/>
    </location>
</feature>
<reference evidence="2 3" key="3">
    <citation type="journal article" date="2013" name="Rice">
        <title>Improvement of the Oryza sativa Nipponbare reference genome using next generation sequence and optical map data.</title>
        <authorList>
            <person name="Kawahara Y."/>
            <person name="de la Bastide M."/>
            <person name="Hamilton J.P."/>
            <person name="Kanamori H."/>
            <person name="McCombie W.R."/>
            <person name="Ouyang S."/>
            <person name="Schwartz D.C."/>
            <person name="Tanaka T."/>
            <person name="Wu J."/>
            <person name="Zhou S."/>
            <person name="Childs K.L."/>
            <person name="Davidson R.M."/>
            <person name="Lin H."/>
            <person name="Quesada-Ocampo L."/>
            <person name="Vaillancourt B."/>
            <person name="Sakai H."/>
            <person name="Lee S.S."/>
            <person name="Kim J."/>
            <person name="Numa H."/>
            <person name="Itoh T."/>
            <person name="Buell C.R."/>
            <person name="Matsumoto T."/>
        </authorList>
    </citation>
    <scope>NUCLEOTIDE SEQUENCE [LARGE SCALE GENOMIC DNA]</scope>
    <source>
        <strain evidence="3">cv. Nipponbare</strain>
    </source>
</reference>
<reference evidence="2 3" key="2">
    <citation type="journal article" date="2013" name="Plant Cell Physiol.">
        <title>Rice Annotation Project Database (RAP-DB): an integrative and interactive database for rice genomics.</title>
        <authorList>
            <person name="Sakai H."/>
            <person name="Lee S.S."/>
            <person name="Tanaka T."/>
            <person name="Numa H."/>
            <person name="Kim J."/>
            <person name="Kawahara Y."/>
            <person name="Wakimoto H."/>
            <person name="Yang C.C."/>
            <person name="Iwamoto M."/>
            <person name="Abe T."/>
            <person name="Yamada Y."/>
            <person name="Muto A."/>
            <person name="Inokuchi H."/>
            <person name="Ikemura T."/>
            <person name="Matsumoto T."/>
            <person name="Sasaki T."/>
            <person name="Itoh T."/>
        </authorList>
    </citation>
    <scope>NUCLEOTIDE SEQUENCE [LARGE SCALE GENOMIC DNA]</scope>
    <source>
        <strain evidence="3">cv. Nipponbare</strain>
    </source>
</reference>
<gene>
    <name evidence="2" type="ordered locus">Os01g0335800</name>
    <name evidence="2" type="ORF">OSNPB_010335800</name>
</gene>
<sequence length="115" mass="11413">MPDRAPTAISMSTGCGGSLSLDLDSGGSPAAAATARMGGRGLRTKSPSLLPDVRPAASASSMPVTAADDGDDGDDGHDLMSLGLSSFDMIRHQAKTFALALVDGIGLIEGAIIGV</sequence>
<dbReference type="InParanoid" id="A0A0P0V2B5"/>
<evidence type="ECO:0000256" key="1">
    <source>
        <dbReference type="SAM" id="MobiDB-lite"/>
    </source>
</evidence>
<dbReference type="AlphaFoldDB" id="A0A0P0V2B5"/>
<name>A0A0P0V2B5_ORYSJ</name>
<dbReference type="PROSITE" id="PS51257">
    <property type="entry name" value="PROKAR_LIPOPROTEIN"/>
    <property type="match status" value="1"/>
</dbReference>
<keyword evidence="3" id="KW-1185">Reference proteome</keyword>
<evidence type="ECO:0000313" key="2">
    <source>
        <dbReference type="EMBL" id="BAS71938.1"/>
    </source>
</evidence>
<accession>A0A0P0V2B5</accession>
<dbReference type="Proteomes" id="UP000059680">
    <property type="component" value="Chromosome 1"/>
</dbReference>
<feature type="compositionally biased region" description="Low complexity" evidence="1">
    <location>
        <begin position="26"/>
        <end position="37"/>
    </location>
</feature>
<protein>
    <submittedName>
        <fullName evidence="2">Os01g0335800 protein</fullName>
    </submittedName>
</protein>
<organism evidence="2 3">
    <name type="scientific">Oryza sativa subsp. japonica</name>
    <name type="common">Rice</name>
    <dbReference type="NCBI Taxonomy" id="39947"/>
    <lineage>
        <taxon>Eukaryota</taxon>
        <taxon>Viridiplantae</taxon>
        <taxon>Streptophyta</taxon>
        <taxon>Embryophyta</taxon>
        <taxon>Tracheophyta</taxon>
        <taxon>Spermatophyta</taxon>
        <taxon>Magnoliopsida</taxon>
        <taxon>Liliopsida</taxon>
        <taxon>Poales</taxon>
        <taxon>Poaceae</taxon>
        <taxon>BOP clade</taxon>
        <taxon>Oryzoideae</taxon>
        <taxon>Oryzeae</taxon>
        <taxon>Oryzinae</taxon>
        <taxon>Oryza</taxon>
        <taxon>Oryza sativa</taxon>
    </lineage>
</organism>
<dbReference type="EMBL" id="AP014957">
    <property type="protein sequence ID" value="BAS71938.1"/>
    <property type="molecule type" value="Genomic_DNA"/>
</dbReference>
<proteinExistence type="predicted"/>
<reference evidence="3" key="1">
    <citation type="journal article" date="2005" name="Nature">
        <title>The map-based sequence of the rice genome.</title>
        <authorList>
            <consortium name="International rice genome sequencing project (IRGSP)"/>
            <person name="Matsumoto T."/>
            <person name="Wu J."/>
            <person name="Kanamori H."/>
            <person name="Katayose Y."/>
            <person name="Fujisawa M."/>
            <person name="Namiki N."/>
            <person name="Mizuno H."/>
            <person name="Yamamoto K."/>
            <person name="Antonio B.A."/>
            <person name="Baba T."/>
            <person name="Sakata K."/>
            <person name="Nagamura Y."/>
            <person name="Aoki H."/>
            <person name="Arikawa K."/>
            <person name="Arita K."/>
            <person name="Bito T."/>
            <person name="Chiden Y."/>
            <person name="Fujitsuka N."/>
            <person name="Fukunaka R."/>
            <person name="Hamada M."/>
            <person name="Harada C."/>
            <person name="Hayashi A."/>
            <person name="Hijishita S."/>
            <person name="Honda M."/>
            <person name="Hosokawa S."/>
            <person name="Ichikawa Y."/>
            <person name="Idonuma A."/>
            <person name="Iijima M."/>
            <person name="Ikeda M."/>
            <person name="Ikeno M."/>
            <person name="Ito K."/>
            <person name="Ito S."/>
            <person name="Ito T."/>
            <person name="Ito Y."/>
            <person name="Ito Y."/>
            <person name="Iwabuchi A."/>
            <person name="Kamiya K."/>
            <person name="Karasawa W."/>
            <person name="Kurita K."/>
            <person name="Katagiri S."/>
            <person name="Kikuta A."/>
            <person name="Kobayashi H."/>
            <person name="Kobayashi N."/>
            <person name="Machita K."/>
            <person name="Maehara T."/>
            <person name="Masukawa M."/>
            <person name="Mizubayashi T."/>
            <person name="Mukai Y."/>
            <person name="Nagasaki H."/>
            <person name="Nagata Y."/>
            <person name="Naito S."/>
            <person name="Nakashima M."/>
            <person name="Nakama Y."/>
            <person name="Nakamichi Y."/>
            <person name="Nakamura M."/>
            <person name="Meguro A."/>
            <person name="Negishi M."/>
            <person name="Ohta I."/>
            <person name="Ohta T."/>
            <person name="Okamoto M."/>
            <person name="Ono N."/>
            <person name="Saji S."/>
            <person name="Sakaguchi M."/>
            <person name="Sakai K."/>
            <person name="Shibata M."/>
            <person name="Shimokawa T."/>
            <person name="Song J."/>
            <person name="Takazaki Y."/>
            <person name="Terasawa K."/>
            <person name="Tsugane M."/>
            <person name="Tsuji K."/>
            <person name="Ueda S."/>
            <person name="Waki K."/>
            <person name="Yamagata H."/>
            <person name="Yamamoto M."/>
            <person name="Yamamoto S."/>
            <person name="Yamane H."/>
            <person name="Yoshiki S."/>
            <person name="Yoshihara R."/>
            <person name="Yukawa K."/>
            <person name="Zhong H."/>
            <person name="Yano M."/>
            <person name="Yuan Q."/>
            <person name="Ouyang S."/>
            <person name="Liu J."/>
            <person name="Jones K.M."/>
            <person name="Gansberger K."/>
            <person name="Moffat K."/>
            <person name="Hill J."/>
            <person name="Bera J."/>
            <person name="Fadrosh D."/>
            <person name="Jin S."/>
            <person name="Johri S."/>
            <person name="Kim M."/>
            <person name="Overton L."/>
            <person name="Reardon M."/>
            <person name="Tsitrin T."/>
            <person name="Vuong H."/>
            <person name="Weaver B."/>
            <person name="Ciecko A."/>
            <person name="Tallon L."/>
            <person name="Jackson J."/>
            <person name="Pai G."/>
            <person name="Aken S.V."/>
            <person name="Utterback T."/>
            <person name="Reidmuller S."/>
            <person name="Feldblyum T."/>
            <person name="Hsiao J."/>
            <person name="Zismann V."/>
            <person name="Iobst S."/>
            <person name="de Vazeille A.R."/>
            <person name="Buell C.R."/>
            <person name="Ying K."/>
            <person name="Li Y."/>
            <person name="Lu T."/>
            <person name="Huang Y."/>
            <person name="Zhao Q."/>
            <person name="Feng Q."/>
            <person name="Zhang L."/>
            <person name="Zhu J."/>
            <person name="Weng Q."/>
            <person name="Mu J."/>
            <person name="Lu Y."/>
            <person name="Fan D."/>
            <person name="Liu Y."/>
            <person name="Guan J."/>
            <person name="Zhang Y."/>
            <person name="Yu S."/>
            <person name="Liu X."/>
            <person name="Zhang Y."/>
            <person name="Hong G."/>
            <person name="Han B."/>
            <person name="Choisne N."/>
            <person name="Demange N."/>
            <person name="Orjeda G."/>
            <person name="Samain S."/>
            <person name="Cattolico L."/>
            <person name="Pelletier E."/>
            <person name="Couloux A."/>
            <person name="Segurens B."/>
            <person name="Wincker P."/>
            <person name="D'Hont A."/>
            <person name="Scarpelli C."/>
            <person name="Weissenbach J."/>
            <person name="Salanoubat M."/>
            <person name="Quetier F."/>
            <person name="Yu Y."/>
            <person name="Kim H.R."/>
            <person name="Rambo T."/>
            <person name="Currie J."/>
            <person name="Collura K."/>
            <person name="Luo M."/>
            <person name="Yang T."/>
            <person name="Ammiraju J.S.S."/>
            <person name="Engler F."/>
            <person name="Soderlund C."/>
            <person name="Wing R.A."/>
            <person name="Palmer L.E."/>
            <person name="de la Bastide M."/>
            <person name="Spiegel L."/>
            <person name="Nascimento L."/>
            <person name="Zutavern T."/>
            <person name="O'Shaughnessy A."/>
            <person name="Dike S."/>
            <person name="Dedhia N."/>
            <person name="Preston R."/>
            <person name="Balija V."/>
            <person name="McCombie W.R."/>
            <person name="Chow T."/>
            <person name="Chen H."/>
            <person name="Chung M."/>
            <person name="Chen C."/>
            <person name="Shaw J."/>
            <person name="Wu H."/>
            <person name="Hsiao K."/>
            <person name="Chao Y."/>
            <person name="Chu M."/>
            <person name="Cheng C."/>
            <person name="Hour A."/>
            <person name="Lee P."/>
            <person name="Lin S."/>
            <person name="Lin Y."/>
            <person name="Liou J."/>
            <person name="Liu S."/>
            <person name="Hsing Y."/>
            <person name="Raghuvanshi S."/>
            <person name="Mohanty A."/>
            <person name="Bharti A.K."/>
            <person name="Gaur A."/>
            <person name="Gupta V."/>
            <person name="Kumar D."/>
            <person name="Ravi V."/>
            <person name="Vij S."/>
            <person name="Kapur A."/>
            <person name="Khurana P."/>
            <person name="Khurana P."/>
            <person name="Khurana J.P."/>
            <person name="Tyagi A.K."/>
            <person name="Gaikwad K."/>
            <person name="Singh A."/>
            <person name="Dalal V."/>
            <person name="Srivastava S."/>
            <person name="Dixit A."/>
            <person name="Pal A.K."/>
            <person name="Ghazi I.A."/>
            <person name="Yadav M."/>
            <person name="Pandit A."/>
            <person name="Bhargava A."/>
            <person name="Sureshbabu K."/>
            <person name="Batra K."/>
            <person name="Sharma T.R."/>
            <person name="Mohapatra T."/>
            <person name="Singh N.K."/>
            <person name="Messing J."/>
            <person name="Nelson A.B."/>
            <person name="Fuks G."/>
            <person name="Kavchok S."/>
            <person name="Keizer G."/>
            <person name="Linton E."/>
            <person name="Llaca V."/>
            <person name="Song R."/>
            <person name="Tanyolac B."/>
            <person name="Young S."/>
            <person name="Ho-Il K."/>
            <person name="Hahn J.H."/>
            <person name="Sangsakoo G."/>
            <person name="Vanavichit A."/>
            <person name="de Mattos Luiz.A.T."/>
            <person name="Zimmer P.D."/>
            <person name="Malone G."/>
            <person name="Dellagostin O."/>
            <person name="de Oliveira A.C."/>
            <person name="Bevan M."/>
            <person name="Bancroft I."/>
            <person name="Minx P."/>
            <person name="Cordum H."/>
            <person name="Wilson R."/>
            <person name="Cheng Z."/>
            <person name="Jin W."/>
            <person name="Jiang J."/>
            <person name="Leong S.A."/>
            <person name="Iwama H."/>
            <person name="Gojobori T."/>
            <person name="Itoh T."/>
            <person name="Niimura Y."/>
            <person name="Fujii Y."/>
            <person name="Habara T."/>
            <person name="Sakai H."/>
            <person name="Sato Y."/>
            <person name="Wilson G."/>
            <person name="Kumar K."/>
            <person name="McCouch S."/>
            <person name="Juretic N."/>
            <person name="Hoen D."/>
            <person name="Wright S."/>
            <person name="Bruskiewich R."/>
            <person name="Bureau T."/>
            <person name="Miyao A."/>
            <person name="Hirochika H."/>
            <person name="Nishikawa T."/>
            <person name="Kadowaki K."/>
            <person name="Sugiura M."/>
            <person name="Burr B."/>
            <person name="Sasaki T."/>
        </authorList>
    </citation>
    <scope>NUCLEOTIDE SEQUENCE [LARGE SCALE GENOMIC DNA]</scope>
    <source>
        <strain evidence="3">cv. Nipponbare</strain>
    </source>
</reference>